<evidence type="ECO:0000256" key="6">
    <source>
        <dbReference type="SAM" id="Coils"/>
    </source>
</evidence>
<feature type="transmembrane region" description="Helical" evidence="7">
    <location>
        <begin position="290"/>
        <end position="316"/>
    </location>
</feature>
<evidence type="ECO:0000313" key="9">
    <source>
        <dbReference type="EMBL" id="AMQ18741.1"/>
    </source>
</evidence>
<evidence type="ECO:0000256" key="4">
    <source>
        <dbReference type="ARBA" id="ARBA00022989"/>
    </source>
</evidence>
<evidence type="ECO:0000259" key="8">
    <source>
        <dbReference type="Pfam" id="PF00482"/>
    </source>
</evidence>
<dbReference type="Gene3D" id="1.20.81.30">
    <property type="entry name" value="Type II secretion system (T2SS), domain F"/>
    <property type="match status" value="1"/>
</dbReference>
<evidence type="ECO:0000256" key="1">
    <source>
        <dbReference type="ARBA" id="ARBA00004651"/>
    </source>
</evidence>
<evidence type="ECO:0000256" key="2">
    <source>
        <dbReference type="ARBA" id="ARBA00022475"/>
    </source>
</evidence>
<dbReference type="STRING" id="53952.A0127_05925"/>
<keyword evidence="2" id="KW-1003">Cell membrane</keyword>
<dbReference type="EMBL" id="CP014750">
    <property type="protein sequence ID" value="AMQ18741.1"/>
    <property type="molecule type" value="Genomic_DNA"/>
</dbReference>
<dbReference type="KEGG" id="tpep:A0127_05925"/>
<sequence>MVPVGFIEFLEKLGGKTLEVAERPRRRLPEGKTVQERLRALKELQKELEQEKEQKDERETFIEAVLEQRREEVQQPFAERLASAILKYFRGPVEALTTSLSGLDIDLYRANITMSREAYVAYMLGVAMIAGFFGFIFAYLMYLPIDISLLAGLLGFLGGFFYMRYYPKMVWKRRVREVEKALPYALRHIASLLSAGVGIAEAMLSVARADYGPLSEEFELVIRDMRTGSSFEDAMLKFEEKMASENVSRVVKQILRAVKFGGNLADILYKLAEDFAFEYRMKLVEYVQKVNGISFVYMFMTIVMPTMLVVGILAGSLMARKLIFSVPMVAVILLVVFPMMSFIIINMIKSAEPR</sequence>
<dbReference type="Pfam" id="PF00482">
    <property type="entry name" value="T2SSF"/>
    <property type="match status" value="1"/>
</dbReference>
<dbReference type="GO" id="GO:0005886">
    <property type="term" value="C:plasma membrane"/>
    <property type="evidence" value="ECO:0007669"/>
    <property type="project" value="UniProtKB-SubCell"/>
</dbReference>
<feature type="transmembrane region" description="Helical" evidence="7">
    <location>
        <begin position="119"/>
        <end position="141"/>
    </location>
</feature>
<dbReference type="PANTHER" id="PTHR35007">
    <property type="entry name" value="INTEGRAL MEMBRANE PROTEIN-RELATED"/>
    <property type="match status" value="1"/>
</dbReference>
<evidence type="ECO:0000256" key="5">
    <source>
        <dbReference type="ARBA" id="ARBA00023136"/>
    </source>
</evidence>
<feature type="domain" description="Type II secretion system protein GspF" evidence="8">
    <location>
        <begin position="185"/>
        <end position="310"/>
    </location>
</feature>
<dbReference type="PANTHER" id="PTHR35007:SF2">
    <property type="entry name" value="PILUS ASSEMBLE PROTEIN"/>
    <property type="match status" value="1"/>
</dbReference>
<keyword evidence="10" id="KW-1185">Reference proteome</keyword>
<dbReference type="InterPro" id="IPR042094">
    <property type="entry name" value="T2SS_GspF_sf"/>
</dbReference>
<keyword evidence="3 7" id="KW-0812">Transmembrane</keyword>
<evidence type="ECO:0000313" key="10">
    <source>
        <dbReference type="Proteomes" id="UP000073604"/>
    </source>
</evidence>
<evidence type="ECO:0000256" key="7">
    <source>
        <dbReference type="SAM" id="Phobius"/>
    </source>
</evidence>
<evidence type="ECO:0000256" key="3">
    <source>
        <dbReference type="ARBA" id="ARBA00022692"/>
    </source>
</evidence>
<organism evidence="9 10">
    <name type="scientific">Thermococcus peptonophilus</name>
    <dbReference type="NCBI Taxonomy" id="53952"/>
    <lineage>
        <taxon>Archaea</taxon>
        <taxon>Methanobacteriati</taxon>
        <taxon>Methanobacteriota</taxon>
        <taxon>Thermococci</taxon>
        <taxon>Thermococcales</taxon>
        <taxon>Thermococcaceae</taxon>
        <taxon>Thermococcus</taxon>
    </lineage>
</organism>
<dbReference type="Proteomes" id="UP000073604">
    <property type="component" value="Chromosome"/>
</dbReference>
<keyword evidence="5 7" id="KW-0472">Membrane</keyword>
<reference evidence="10" key="1">
    <citation type="submission" date="2016-03" db="EMBL/GenBank/DDBJ databases">
        <authorList>
            <person name="Oger P.M."/>
        </authorList>
    </citation>
    <scope>NUCLEOTIDE SEQUENCE [LARGE SCALE GENOMIC DNA]</scope>
    <source>
        <strain evidence="10">OG-1</strain>
    </source>
</reference>
<dbReference type="AlphaFoldDB" id="A0A142CVD9"/>
<dbReference type="InterPro" id="IPR018076">
    <property type="entry name" value="T2SS_GspF_dom"/>
</dbReference>
<accession>A0A142CVD9</accession>
<name>A0A142CVD9_9EURY</name>
<comment type="subcellular location">
    <subcellularLocation>
        <location evidence="1">Cell membrane</location>
        <topology evidence="1">Multi-pass membrane protein</topology>
    </subcellularLocation>
</comment>
<protein>
    <submittedName>
        <fullName evidence="9">Type II secretion protein F</fullName>
    </submittedName>
</protein>
<gene>
    <name evidence="9" type="ORF">A0127_05925</name>
</gene>
<keyword evidence="6" id="KW-0175">Coiled coil</keyword>
<feature type="transmembrane region" description="Helical" evidence="7">
    <location>
        <begin position="147"/>
        <end position="166"/>
    </location>
</feature>
<feature type="transmembrane region" description="Helical" evidence="7">
    <location>
        <begin position="322"/>
        <end position="345"/>
    </location>
</feature>
<feature type="coiled-coil region" evidence="6">
    <location>
        <begin position="31"/>
        <end position="61"/>
    </location>
</feature>
<keyword evidence="4 7" id="KW-1133">Transmembrane helix</keyword>
<proteinExistence type="predicted"/>